<dbReference type="RefSeq" id="WP_048033521.1">
    <property type="nucleotide sequence ID" value="NZ_CP030117.1"/>
</dbReference>
<keyword evidence="1" id="KW-0732">Signal</keyword>
<reference evidence="2 3" key="1">
    <citation type="journal article" date="2015" name="Genome Announc.">
        <title>Draft Genome Sequence of Brevibacillus brevis DZQ7, a Plant Growth-Promoting Rhizobacterium with Broad-Spectrum Antimicrobial Activity.</title>
        <authorList>
            <person name="Hou Q."/>
            <person name="Wang C."/>
            <person name="Hou X."/>
            <person name="Xia Z."/>
            <person name="Ye J."/>
            <person name="Liu K."/>
            <person name="Liu H."/>
            <person name="Wang J."/>
            <person name="Guo H."/>
            <person name="Yu X."/>
            <person name="Yang Y."/>
            <person name="Du B."/>
            <person name="Ding Y."/>
        </authorList>
    </citation>
    <scope>NUCLEOTIDE SEQUENCE [LARGE SCALE GENOMIC DNA]</scope>
    <source>
        <strain evidence="2 3">DZQ7</strain>
    </source>
</reference>
<organism evidence="2 3">
    <name type="scientific">Brevibacillus brevis</name>
    <name type="common">Bacillus brevis</name>
    <dbReference type="NCBI Taxonomy" id="1393"/>
    <lineage>
        <taxon>Bacteria</taxon>
        <taxon>Bacillati</taxon>
        <taxon>Bacillota</taxon>
        <taxon>Bacilli</taxon>
        <taxon>Bacillales</taxon>
        <taxon>Paenibacillaceae</taxon>
        <taxon>Brevibacillus</taxon>
    </lineage>
</organism>
<gene>
    <name evidence="2" type="ORF">AB432_018445</name>
</gene>
<evidence type="ECO:0000313" key="2">
    <source>
        <dbReference type="EMBL" id="AWX56904.1"/>
    </source>
</evidence>
<feature type="chain" id="PRO_5016387746" description="DUF3888 domain-containing protein" evidence="1">
    <location>
        <begin position="23"/>
        <end position="123"/>
    </location>
</feature>
<name>A0A2Z4MKB2_BREBE</name>
<evidence type="ECO:0008006" key="4">
    <source>
        <dbReference type="Google" id="ProtNLM"/>
    </source>
</evidence>
<protein>
    <recommendedName>
        <fullName evidence="4">DUF3888 domain-containing protein</fullName>
    </recommendedName>
</protein>
<accession>A0A2Z4MKB2</accession>
<proteinExistence type="predicted"/>
<feature type="signal peptide" evidence="1">
    <location>
        <begin position="1"/>
        <end position="22"/>
    </location>
</feature>
<evidence type="ECO:0000256" key="1">
    <source>
        <dbReference type="SAM" id="SignalP"/>
    </source>
</evidence>
<dbReference type="Proteomes" id="UP000036061">
    <property type="component" value="Chromosome"/>
</dbReference>
<sequence length="123" mass="14400">MRKLIILLGFSLFSFITPSTYAADLHPKPPIRDIINSIDHWIRKGWTLEQHIRHECEAHESWKIPRGHKRLKNFKIVSVTPFGSGYQVYATYEVTGTKCRVHAKVSRCDGIWENQGFTFDYHK</sequence>
<dbReference type="AlphaFoldDB" id="A0A2Z4MKB2"/>
<evidence type="ECO:0000313" key="3">
    <source>
        <dbReference type="Proteomes" id="UP000036061"/>
    </source>
</evidence>
<dbReference type="EMBL" id="CP030117">
    <property type="protein sequence ID" value="AWX56904.1"/>
    <property type="molecule type" value="Genomic_DNA"/>
</dbReference>